<dbReference type="EMBL" id="JHEM01000001">
    <property type="protein sequence ID" value="KCB26372.1"/>
    <property type="molecule type" value="Genomic_DNA"/>
</dbReference>
<organism evidence="1 2">
    <name type="scientific">Bordetella hinzii OH87 BAL007II</name>
    <dbReference type="NCBI Taxonomy" id="1331262"/>
    <lineage>
        <taxon>Bacteria</taxon>
        <taxon>Pseudomonadati</taxon>
        <taxon>Pseudomonadota</taxon>
        <taxon>Betaproteobacteria</taxon>
        <taxon>Burkholderiales</taxon>
        <taxon>Alcaligenaceae</taxon>
        <taxon>Bordetella</taxon>
    </lineage>
</organism>
<protein>
    <submittedName>
        <fullName evidence="1">Uncharacterized protein</fullName>
    </submittedName>
</protein>
<dbReference type="Proteomes" id="UP000025748">
    <property type="component" value="Unassembled WGS sequence"/>
</dbReference>
<keyword evidence="2" id="KW-1185">Reference proteome</keyword>
<gene>
    <name evidence="1" type="ORF">L544_3047</name>
</gene>
<name>A0ABR4R6V3_9BORD</name>
<accession>A0ABR4R6V3</accession>
<evidence type="ECO:0000313" key="1">
    <source>
        <dbReference type="EMBL" id="KCB26372.1"/>
    </source>
</evidence>
<evidence type="ECO:0000313" key="2">
    <source>
        <dbReference type="Proteomes" id="UP000025748"/>
    </source>
</evidence>
<sequence length="70" mass="7478">MQHGARLWLSGRRWRVAGPAPTSRADIPACRPGRACLKAIAATGAKMAIVKYSKRSAAVLSDRPSTNGYP</sequence>
<proteinExistence type="predicted"/>
<comment type="caution">
    <text evidence="1">The sequence shown here is derived from an EMBL/GenBank/DDBJ whole genome shotgun (WGS) entry which is preliminary data.</text>
</comment>
<reference evidence="1 2" key="1">
    <citation type="submission" date="2014-03" db="EMBL/GenBank/DDBJ databases">
        <title>Genome sequence of Bordetella hinzii.</title>
        <authorList>
            <person name="Register K."/>
            <person name="Harvill E."/>
            <person name="Goodfield L.L."/>
            <person name="Ivanov Y.V."/>
            <person name="Meyer J.A."/>
            <person name="Muse S.J."/>
            <person name="Jacobs N."/>
            <person name="Bendor L."/>
            <person name="Smallridge W.E."/>
            <person name="Brinkac L.M."/>
            <person name="Sanka R."/>
            <person name="Kim M."/>
            <person name="Losada L."/>
        </authorList>
    </citation>
    <scope>NUCLEOTIDE SEQUENCE [LARGE SCALE GENOMIC DNA]</scope>
    <source>
        <strain evidence="1 2">OH87 BAL007II</strain>
    </source>
</reference>